<dbReference type="PRINTS" id="PR00387">
    <property type="entry name" value="PDIESTERASE1"/>
</dbReference>
<dbReference type="EMBL" id="CAXAMN010000003">
    <property type="protein sequence ID" value="CAK8985708.1"/>
    <property type="molecule type" value="Genomic_DNA"/>
</dbReference>
<feature type="compositionally biased region" description="Acidic residues" evidence="6">
    <location>
        <begin position="658"/>
        <end position="683"/>
    </location>
</feature>
<evidence type="ECO:0000313" key="9">
    <source>
        <dbReference type="Proteomes" id="UP001642484"/>
    </source>
</evidence>
<evidence type="ECO:0000256" key="4">
    <source>
        <dbReference type="ARBA" id="ARBA00022801"/>
    </source>
</evidence>
<dbReference type="Gene3D" id="1.10.1300.10">
    <property type="entry name" value="3'5'-cyclic nucleotide phosphodiesterase, catalytic domain"/>
    <property type="match status" value="1"/>
</dbReference>
<evidence type="ECO:0000313" key="8">
    <source>
        <dbReference type="EMBL" id="CAK8985708.1"/>
    </source>
</evidence>
<keyword evidence="2" id="KW-0808">Transferase</keyword>
<evidence type="ECO:0000256" key="3">
    <source>
        <dbReference type="ARBA" id="ARBA00022723"/>
    </source>
</evidence>
<feature type="domain" description="PDEase" evidence="7">
    <location>
        <begin position="772"/>
        <end position="1105"/>
    </location>
</feature>
<comment type="similarity">
    <text evidence="1">Belongs to the glycosyltransferase 15 family.</text>
</comment>
<dbReference type="Proteomes" id="UP001642484">
    <property type="component" value="Unassembled WGS sequence"/>
</dbReference>
<dbReference type="SUPFAM" id="SSF109604">
    <property type="entry name" value="HD-domain/PDEase-like"/>
    <property type="match status" value="1"/>
</dbReference>
<evidence type="ECO:0000259" key="7">
    <source>
        <dbReference type="PROSITE" id="PS51845"/>
    </source>
</evidence>
<keyword evidence="3 5" id="KW-0479">Metal-binding</keyword>
<evidence type="ECO:0000256" key="1">
    <source>
        <dbReference type="ARBA" id="ARBA00007677"/>
    </source>
</evidence>
<dbReference type="InterPro" id="IPR002073">
    <property type="entry name" value="PDEase_catalytic_dom"/>
</dbReference>
<accession>A0ABP0H679</accession>
<evidence type="ECO:0000256" key="2">
    <source>
        <dbReference type="ARBA" id="ARBA00022679"/>
    </source>
</evidence>
<feature type="region of interest" description="Disordered" evidence="6">
    <location>
        <begin position="655"/>
        <end position="683"/>
    </location>
</feature>
<dbReference type="InterPro" id="IPR023174">
    <property type="entry name" value="PDEase_CS"/>
</dbReference>
<proteinExistence type="inferred from homology"/>
<dbReference type="CDD" id="cd00077">
    <property type="entry name" value="HDc"/>
    <property type="match status" value="1"/>
</dbReference>
<dbReference type="InterPro" id="IPR036971">
    <property type="entry name" value="PDEase_catalytic_dom_sf"/>
</dbReference>
<comment type="caution">
    <text evidence="8">The sequence shown here is derived from an EMBL/GenBank/DDBJ whole genome shotgun (WGS) entry which is preliminary data.</text>
</comment>
<name>A0ABP0H679_9DINO</name>
<evidence type="ECO:0000256" key="6">
    <source>
        <dbReference type="SAM" id="MobiDB-lite"/>
    </source>
</evidence>
<gene>
    <name evidence="8" type="ORF">CCMP2556_LOCUS228</name>
</gene>
<dbReference type="PROSITE" id="PS51845">
    <property type="entry name" value="PDEASE_I_2"/>
    <property type="match status" value="1"/>
</dbReference>
<dbReference type="PANTHER" id="PTHR11347">
    <property type="entry name" value="CYCLIC NUCLEOTIDE PHOSPHODIESTERASE"/>
    <property type="match status" value="1"/>
</dbReference>
<dbReference type="SUPFAM" id="SSF53448">
    <property type="entry name" value="Nucleotide-diphospho-sugar transferases"/>
    <property type="match status" value="1"/>
</dbReference>
<dbReference type="PROSITE" id="PS00126">
    <property type="entry name" value="PDEASE_I_1"/>
    <property type="match status" value="1"/>
</dbReference>
<evidence type="ECO:0000256" key="5">
    <source>
        <dbReference type="RuleBase" id="RU363067"/>
    </source>
</evidence>
<comment type="cofactor">
    <cofactor evidence="5">
        <name>a divalent metal cation</name>
        <dbReference type="ChEBI" id="CHEBI:60240"/>
    </cofactor>
    <text evidence="5">Binds 2 divalent metal cations per subunit. Site 1 may preferentially bind zinc ions, while site 2 has a preference for magnesium and/or manganese ions.</text>
</comment>
<keyword evidence="9" id="KW-1185">Reference proteome</keyword>
<sequence>MELWQIVGGGEAGGILVRKGRDLKSPAEEERLAKGSEVQQLELAGDRLRYRLQSGSGPAEGWISIRISGKELATRVWRAGEEPAWIQESAKKMQAFRDGAQVLPSPVQLPKRLEGGSDPRSRLPPFKRLSHKEMQEMSLKNLPGHFSAMKFPHTAEQLRSFGPSWYTDAFHKFGTLPADNYVTKVVHVEQLPHSGFDAAGGAGHKAFIDLQYAKPDPNLHTQLFAKYPWDYFESETGKQYRMQISTYGDMDSAELLTSICCEHLFPFRIPKLYFADINRDTTNYVLTVERINFGKRGKVVNGKVEPIQRKPFEILPVCGKYQDYLLEDAPSVYYALFREMAHLAAWDHQGRYDSFFGAMTKYTEKEFLESQVKSRKAQKQKRFEVLTNGCATMLEKGIDFATNVAPQIFTKAGKNKEKLEKMREEITAIAPHFDDIRLFLASSSDFVGAMHMNLQADNAYLWHDEHGDLDVGIFDWCGFGRSPFVMNFMGCLSGADADLLDAHEEGLMKMFCDEYARYGGPRIQVEDLLLRYHLQWPSFAMDACQWVERDIYRECPKEEWPSIKTMLDDQFVNRWNVRCRGTTLVNALEFYHRMSVENLVSLPEPIFQRTLILLEIKSTILTENISTVALLPLERMLDVVRHQCAQIFKYTNALQEEASSDEDEEEEDEDEDEPEEKEEETDNEFALLEKAVAKLGAIAALSAQDPAQKMWTENDIMVQNWTQSGERQPLGAAALPPEGNVSERGSVARYHRQSSMMELGRRMSMLLEDSNAIETVNQDVSQEIMDQARTPDLDAFSLNGAQLKALSVRILREHESTKEFVRRFVKPVVLVQFVNVMEATYVASNPFHNFVHAVDVLCWLWMQMVQTKAKRFLVDSEQFALLVAAIGHDLGHLGVNNNFLVATAHELAVIYNDRSPLENMHCWKLFQILGTSDTNLLGSVDKETYKHIRKNIIEAILHTDITKHNEMVKDLSLFYQMNKETLNIEELSAEAEDVLKNNRPLMMNSFLHSADVNNPSRPWEVAEKLAHLCMDEFFSQGDKEKELGIPVGMLNDREMVNRAHSQIGFIEFMIAPWVEALVPMFPDLEFMSDYTAENIQKWAAIWEREVKPPKEQVEKVQLRVQKVVANLIPQKSAQQDVMSQALNGRLRCRIDCLDPGILTESSCTQGKEPSPKWSCPVTPVAGFEITLSCDASLDALPGIADHQLIDAYEELVASVTKFIPPGLEDLPQRLILFSAWYIASRTLWSALRGEKCACYESVDNLSEVPPMMRLRICEMDMAAIHTVSPFLFGQDSPTDELGLSPPEIWSLVAKRAMYLAEITQSHPFQGDSELEASMISMARLANAELGTSWMTGRPPRIVLPHCSGDDYANAFWWEGVASASSEGWLEEVLGRLKEATRVAAALRPAPYYMLTEETCDVSADIPLLHDPSRCLQDIGGWDVITMISDLENVTSIGSEQGRIVESPGNDTFRLEFDSGGKVTSKKYGKVILSPKQGGGITVTPKNADLVVVSPQAGNCFDMADMIPPVRGNAYVLVVPINPLYAPPTRIIPNYERIRFELHFVAEDMTDTHKLQRLLFLAHCSLQSAVDLLSPRYTLLFVHGARAIFVERSLAHHFCSLDESGDACASVEEIWHRGAGCVSSTLHLMKSGLDILEEAKVLVDAEWPCKDYLSLDLPQMPLEQLVKKLPASKRHLYDDPMCRTQGSLSRHEVTDPASWPHLPGRQHAIADRGHCLIEEGLCECYPPWRGELCEQLEPGVDTDRAEGVTVGGTVIVTMASRARLHELHFGLSNWWEKFNHRFDHPVLVFHQGLSPREVAEIRQSSRNRVWFANVDRFFRKPEALPTGPGRLMEATVPEGYRLMCRFKATFVLDQPALQGFDWMLWLDSDSYFTGDVEEDFAARMIEQQAIFGYTHVGREDAPVIKNLFDVALLFEAAELGGSKDRPPAAMSLDEGGVLNQDRAFEEGFSETAQNTYFERILSVNSPLERGHVLPFSSPAWKGHVPLTDMMILHISSFRTDALRRFTDWIDEWGGWWLYRWGDAAIRAVQVWLMLEARECYEFSDLAYAHQHFCRCAREIDAPCTFLGRGAKIFRWSCEKKPEARSVWRLYGIYDLWMPMGI</sequence>
<keyword evidence="4 5" id="KW-0378">Hydrolase</keyword>
<dbReference type="InterPro" id="IPR029044">
    <property type="entry name" value="Nucleotide-diphossugar_trans"/>
</dbReference>
<organism evidence="8 9">
    <name type="scientific">Durusdinium trenchii</name>
    <dbReference type="NCBI Taxonomy" id="1381693"/>
    <lineage>
        <taxon>Eukaryota</taxon>
        <taxon>Sar</taxon>
        <taxon>Alveolata</taxon>
        <taxon>Dinophyceae</taxon>
        <taxon>Suessiales</taxon>
        <taxon>Symbiodiniaceae</taxon>
        <taxon>Durusdinium</taxon>
    </lineage>
</organism>
<dbReference type="Pfam" id="PF00233">
    <property type="entry name" value="PDEase_I"/>
    <property type="match status" value="1"/>
</dbReference>
<dbReference type="Pfam" id="PF01793">
    <property type="entry name" value="Glyco_transf_15"/>
    <property type="match status" value="2"/>
</dbReference>
<comment type="similarity">
    <text evidence="5">Belongs to the cyclic nucleotide phosphodiesterase family.</text>
</comment>
<dbReference type="InterPro" id="IPR023088">
    <property type="entry name" value="PDEase"/>
</dbReference>
<dbReference type="Gene3D" id="3.90.550.10">
    <property type="entry name" value="Spore Coat Polysaccharide Biosynthesis Protein SpsA, Chain A"/>
    <property type="match status" value="1"/>
</dbReference>
<protein>
    <recommendedName>
        <fullName evidence="5">Phosphodiesterase</fullName>
        <ecNumber evidence="5">3.1.4.-</ecNumber>
    </recommendedName>
</protein>
<dbReference type="InterPro" id="IPR002685">
    <property type="entry name" value="Glyco_trans_15"/>
</dbReference>
<dbReference type="InterPro" id="IPR003607">
    <property type="entry name" value="HD/PDEase_dom"/>
</dbReference>
<reference evidence="8 9" key="1">
    <citation type="submission" date="2024-02" db="EMBL/GenBank/DDBJ databases">
        <authorList>
            <person name="Chen Y."/>
            <person name="Shah S."/>
            <person name="Dougan E. K."/>
            <person name="Thang M."/>
            <person name="Chan C."/>
        </authorList>
    </citation>
    <scope>NUCLEOTIDE SEQUENCE [LARGE SCALE GENOMIC DNA]</scope>
</reference>
<dbReference type="EC" id="3.1.4.-" evidence="5"/>